<protein>
    <submittedName>
        <fullName evidence="2">Uncharacterized protein</fullName>
    </submittedName>
</protein>
<sequence length="428" mass="47900">MVLYTSFPYKGNNTLYQVGCTGVSSAGLVQKNGFSGPLPKSDGQSNVKKTWETLFTQKLRFPDKKRYLPMGVRVELGLVNHGKIVTTDADHRPNGTSSSDQCKKALSDGQSNVKRTWETLFTQKLRFPEKKRYLPMGVRVELGLVNPEKITTTDADHRPNRTHSSDQCNKAPNTKALSANKSENLKPINATLTKEINKENTQNSNTAANNYSNLTNIAKFEEYARKQLEELDKFLKTVDAILTENNAKPIVYKDMPVDALLDEIDEVLKINEVSLGDSVNDTRIAKLATKINANDSDLFPSVSQRKITFSNKVSKAKDFLEDGIDNSSHDSLDSTDSNNSNIEFSTVQCKRKQEVTNLCFSDCHEKKPKLVFESVKSDLDKKRSPDIPLGTNCNIQQPIRLTGKRSASRGEETLPKKRKFAFQPVSFP</sequence>
<feature type="region of interest" description="Disordered" evidence="1">
    <location>
        <begin position="151"/>
        <end position="185"/>
    </location>
</feature>
<dbReference type="EMBL" id="JAIWYP010000011">
    <property type="protein sequence ID" value="KAH3741490.1"/>
    <property type="molecule type" value="Genomic_DNA"/>
</dbReference>
<dbReference type="Proteomes" id="UP000828390">
    <property type="component" value="Unassembled WGS sequence"/>
</dbReference>
<reference evidence="2" key="1">
    <citation type="journal article" date="2019" name="bioRxiv">
        <title>The Genome of the Zebra Mussel, Dreissena polymorpha: A Resource for Invasive Species Research.</title>
        <authorList>
            <person name="McCartney M.A."/>
            <person name="Auch B."/>
            <person name="Kono T."/>
            <person name="Mallez S."/>
            <person name="Zhang Y."/>
            <person name="Obille A."/>
            <person name="Becker A."/>
            <person name="Abrahante J.E."/>
            <person name="Garbe J."/>
            <person name="Badalamenti J.P."/>
            <person name="Herman A."/>
            <person name="Mangelson H."/>
            <person name="Liachko I."/>
            <person name="Sullivan S."/>
            <person name="Sone E.D."/>
            <person name="Koren S."/>
            <person name="Silverstein K.A.T."/>
            <person name="Beckman K.B."/>
            <person name="Gohl D.M."/>
        </authorList>
    </citation>
    <scope>NUCLEOTIDE SEQUENCE</scope>
    <source>
        <strain evidence="2">Duluth1</strain>
        <tissue evidence="2">Whole animal</tissue>
    </source>
</reference>
<accession>A0A9D4HZX4</accession>
<evidence type="ECO:0000256" key="1">
    <source>
        <dbReference type="SAM" id="MobiDB-lite"/>
    </source>
</evidence>
<evidence type="ECO:0000313" key="3">
    <source>
        <dbReference type="Proteomes" id="UP000828390"/>
    </source>
</evidence>
<proteinExistence type="predicted"/>
<organism evidence="2 3">
    <name type="scientific">Dreissena polymorpha</name>
    <name type="common">Zebra mussel</name>
    <name type="synonym">Mytilus polymorpha</name>
    <dbReference type="NCBI Taxonomy" id="45954"/>
    <lineage>
        <taxon>Eukaryota</taxon>
        <taxon>Metazoa</taxon>
        <taxon>Spiralia</taxon>
        <taxon>Lophotrochozoa</taxon>
        <taxon>Mollusca</taxon>
        <taxon>Bivalvia</taxon>
        <taxon>Autobranchia</taxon>
        <taxon>Heteroconchia</taxon>
        <taxon>Euheterodonta</taxon>
        <taxon>Imparidentia</taxon>
        <taxon>Neoheterodontei</taxon>
        <taxon>Myida</taxon>
        <taxon>Dreissenoidea</taxon>
        <taxon>Dreissenidae</taxon>
        <taxon>Dreissena</taxon>
    </lineage>
</organism>
<dbReference type="AlphaFoldDB" id="A0A9D4HZX4"/>
<name>A0A9D4HZX4_DREPO</name>
<evidence type="ECO:0000313" key="2">
    <source>
        <dbReference type="EMBL" id="KAH3741490.1"/>
    </source>
</evidence>
<keyword evidence="3" id="KW-1185">Reference proteome</keyword>
<reference evidence="2" key="2">
    <citation type="submission" date="2020-11" db="EMBL/GenBank/DDBJ databases">
        <authorList>
            <person name="McCartney M.A."/>
            <person name="Auch B."/>
            <person name="Kono T."/>
            <person name="Mallez S."/>
            <person name="Becker A."/>
            <person name="Gohl D.M."/>
            <person name="Silverstein K.A.T."/>
            <person name="Koren S."/>
            <person name="Bechman K.B."/>
            <person name="Herman A."/>
            <person name="Abrahante J.E."/>
            <person name="Garbe J."/>
        </authorList>
    </citation>
    <scope>NUCLEOTIDE SEQUENCE</scope>
    <source>
        <strain evidence="2">Duluth1</strain>
        <tissue evidence="2">Whole animal</tissue>
    </source>
</reference>
<gene>
    <name evidence="2" type="ORF">DPMN_048215</name>
</gene>
<feature type="region of interest" description="Disordered" evidence="1">
    <location>
        <begin position="87"/>
        <end position="107"/>
    </location>
</feature>
<comment type="caution">
    <text evidence="2">The sequence shown here is derived from an EMBL/GenBank/DDBJ whole genome shotgun (WGS) entry which is preliminary data.</text>
</comment>
<feature type="compositionally biased region" description="Polar residues" evidence="1">
    <location>
        <begin position="165"/>
        <end position="182"/>
    </location>
</feature>